<accession>A0A926G8E0</accession>
<dbReference type="AlphaFoldDB" id="A0A926G8E0"/>
<evidence type="ECO:0000313" key="1">
    <source>
        <dbReference type="EMBL" id="MBC9246378.1"/>
    </source>
</evidence>
<name>A0A926G8E0_9RHOB</name>
<organism evidence="1 2">
    <name type="scientific">Paracoccus amoyensis</name>
    <dbReference type="NCBI Taxonomy" id="2760093"/>
    <lineage>
        <taxon>Bacteria</taxon>
        <taxon>Pseudomonadati</taxon>
        <taxon>Pseudomonadota</taxon>
        <taxon>Alphaproteobacteria</taxon>
        <taxon>Rhodobacterales</taxon>
        <taxon>Paracoccaceae</taxon>
        <taxon>Paracoccus</taxon>
    </lineage>
</organism>
<dbReference type="RefSeq" id="WP_187792870.1">
    <property type="nucleotide sequence ID" value="NZ_JACOQL010000002.1"/>
</dbReference>
<proteinExistence type="predicted"/>
<gene>
    <name evidence="1" type="ORF">H4P12_06550</name>
</gene>
<comment type="caution">
    <text evidence="1">The sequence shown here is derived from an EMBL/GenBank/DDBJ whole genome shotgun (WGS) entry which is preliminary data.</text>
</comment>
<protein>
    <submittedName>
        <fullName evidence="1">Uncharacterized protein</fullName>
    </submittedName>
</protein>
<reference evidence="1" key="1">
    <citation type="submission" date="2020-08" db="EMBL/GenBank/DDBJ databases">
        <title>Paracoccus amoyensis sp. nov., isolated from the surface seawater at coast of Xiamen, Fujian.</title>
        <authorList>
            <person name="Lyu L."/>
        </authorList>
    </citation>
    <scope>NUCLEOTIDE SEQUENCE</scope>
    <source>
        <strain evidence="1">11-3</strain>
    </source>
</reference>
<dbReference type="Proteomes" id="UP000608594">
    <property type="component" value="Unassembled WGS sequence"/>
</dbReference>
<sequence>MKAMTTNPVRVSLPASVASDIGSLKKALGSVLDHLGCQACCSGHDILFELQRDFYFDRNISEISFASRGASKLARRDDVTVSLNPEAASNIENVFAAIDKIAELTGHTACATGCDMRFNLERILVLDAKMNLQERVMTIGR</sequence>
<dbReference type="EMBL" id="JACOQL010000002">
    <property type="protein sequence ID" value="MBC9246378.1"/>
    <property type="molecule type" value="Genomic_DNA"/>
</dbReference>
<evidence type="ECO:0000313" key="2">
    <source>
        <dbReference type="Proteomes" id="UP000608594"/>
    </source>
</evidence>
<keyword evidence="2" id="KW-1185">Reference proteome</keyword>